<comment type="caution">
    <text evidence="1">The sequence shown here is derived from an EMBL/GenBank/DDBJ whole genome shotgun (WGS) entry which is preliminary data.</text>
</comment>
<name>C8PHJ5_9BACT</name>
<proteinExistence type="predicted"/>
<gene>
    <name evidence="1" type="ORF">CAMGR0001_0440</name>
</gene>
<organism evidence="1 2">
    <name type="scientific">Campylobacter gracilis RM3268</name>
    <dbReference type="NCBI Taxonomy" id="553220"/>
    <lineage>
        <taxon>Bacteria</taxon>
        <taxon>Pseudomonadati</taxon>
        <taxon>Campylobacterota</taxon>
        <taxon>Epsilonproteobacteria</taxon>
        <taxon>Campylobacterales</taxon>
        <taxon>Campylobacteraceae</taxon>
        <taxon>Campylobacter</taxon>
    </lineage>
</organism>
<protein>
    <submittedName>
        <fullName evidence="1">Uncharacterized protein</fullName>
    </submittedName>
</protein>
<accession>C8PHJ5</accession>
<reference evidence="1 2" key="1">
    <citation type="submission" date="2009-07" db="EMBL/GenBank/DDBJ databases">
        <authorList>
            <person name="Madupu R."/>
            <person name="Sebastian Y."/>
            <person name="Durkin A.S."/>
            <person name="Torralba M."/>
            <person name="Methe B."/>
            <person name="Sutton G.G."/>
            <person name="Strausberg R.L."/>
            <person name="Nelson K.E."/>
        </authorList>
    </citation>
    <scope>NUCLEOTIDE SEQUENCE [LARGE SCALE GENOMIC DNA]</scope>
    <source>
        <strain evidence="1 2">RM3268</strain>
    </source>
</reference>
<evidence type="ECO:0000313" key="1">
    <source>
        <dbReference type="EMBL" id="EEV17609.1"/>
    </source>
</evidence>
<sequence length="85" mass="9857">MSLKLRCRARFELRAKIYDAKLVDFNLHFVRKSEASARGIYAATKLKGALWRRRSAICSKNKAMILAHKAQLLDGFYHALKWDFA</sequence>
<evidence type="ECO:0000313" key="2">
    <source>
        <dbReference type="Proteomes" id="UP000005709"/>
    </source>
</evidence>
<keyword evidence="2" id="KW-1185">Reference proteome</keyword>
<dbReference type="AlphaFoldDB" id="C8PHJ5"/>
<dbReference type="Proteomes" id="UP000005709">
    <property type="component" value="Unassembled WGS sequence"/>
</dbReference>
<dbReference type="EMBL" id="ACYG01000024">
    <property type="protein sequence ID" value="EEV17609.1"/>
    <property type="molecule type" value="Genomic_DNA"/>
</dbReference>